<dbReference type="Proteomes" id="UP000324091">
    <property type="component" value="Chromosome 1"/>
</dbReference>
<protein>
    <submittedName>
        <fullName evidence="4">Uncharacterized protein</fullName>
    </submittedName>
</protein>
<evidence type="ECO:0000313" key="5">
    <source>
        <dbReference type="Proteomes" id="UP000324091"/>
    </source>
</evidence>
<name>A0A5C6PPV0_9TELE</name>
<reference evidence="4 5" key="1">
    <citation type="submission" date="2019-04" db="EMBL/GenBank/DDBJ databases">
        <title>Chromosome genome assembly for Takifugu flavidus.</title>
        <authorList>
            <person name="Xiao S."/>
        </authorList>
    </citation>
    <scope>NUCLEOTIDE SEQUENCE [LARGE SCALE GENOMIC DNA]</scope>
    <source>
        <strain evidence="4">HTHZ2018</strain>
        <tissue evidence="4">Muscle</tissue>
    </source>
</reference>
<feature type="region of interest" description="Disordered" evidence="3">
    <location>
        <begin position="173"/>
        <end position="242"/>
    </location>
</feature>
<keyword evidence="2" id="KW-0272">Extracellular matrix</keyword>
<dbReference type="EMBL" id="RHFK02000001">
    <property type="protein sequence ID" value="TWW80979.1"/>
    <property type="molecule type" value="Genomic_DNA"/>
</dbReference>
<dbReference type="Pfam" id="PF01391">
    <property type="entry name" value="Collagen"/>
    <property type="match status" value="2"/>
</dbReference>
<feature type="region of interest" description="Disordered" evidence="3">
    <location>
        <begin position="347"/>
        <end position="383"/>
    </location>
</feature>
<evidence type="ECO:0000256" key="1">
    <source>
        <dbReference type="ARBA" id="ARBA00004498"/>
    </source>
</evidence>
<keyword evidence="5" id="KW-1185">Reference proteome</keyword>
<feature type="compositionally biased region" description="Basic and acidic residues" evidence="3">
    <location>
        <begin position="176"/>
        <end position="188"/>
    </location>
</feature>
<organism evidence="4 5">
    <name type="scientific">Takifugu flavidus</name>
    <name type="common">sansaifugu</name>
    <dbReference type="NCBI Taxonomy" id="433684"/>
    <lineage>
        <taxon>Eukaryota</taxon>
        <taxon>Metazoa</taxon>
        <taxon>Chordata</taxon>
        <taxon>Craniata</taxon>
        <taxon>Vertebrata</taxon>
        <taxon>Euteleostomi</taxon>
        <taxon>Actinopterygii</taxon>
        <taxon>Neopterygii</taxon>
        <taxon>Teleostei</taxon>
        <taxon>Neoteleostei</taxon>
        <taxon>Acanthomorphata</taxon>
        <taxon>Eupercaria</taxon>
        <taxon>Tetraodontiformes</taxon>
        <taxon>Tetradontoidea</taxon>
        <taxon>Tetraodontidae</taxon>
        <taxon>Takifugu</taxon>
    </lineage>
</organism>
<accession>A0A5C6PPV0</accession>
<gene>
    <name evidence="4" type="ORF">D4764_01G0007940</name>
</gene>
<dbReference type="GO" id="GO:0005615">
    <property type="term" value="C:extracellular space"/>
    <property type="evidence" value="ECO:0007669"/>
    <property type="project" value="TreeGrafter"/>
</dbReference>
<evidence type="ECO:0000313" key="4">
    <source>
        <dbReference type="EMBL" id="TWW80979.1"/>
    </source>
</evidence>
<dbReference type="PANTHER" id="PTHR24023">
    <property type="entry name" value="COLLAGEN ALPHA"/>
    <property type="match status" value="1"/>
</dbReference>
<dbReference type="InterPro" id="IPR050149">
    <property type="entry name" value="Collagen_superfamily"/>
</dbReference>
<dbReference type="GO" id="GO:0031012">
    <property type="term" value="C:extracellular matrix"/>
    <property type="evidence" value="ECO:0007669"/>
    <property type="project" value="TreeGrafter"/>
</dbReference>
<dbReference type="InterPro" id="IPR008160">
    <property type="entry name" value="Collagen"/>
</dbReference>
<feature type="compositionally biased region" description="Basic and acidic residues" evidence="3">
    <location>
        <begin position="354"/>
        <end position="363"/>
    </location>
</feature>
<feature type="compositionally biased region" description="Gly residues" evidence="3">
    <location>
        <begin position="218"/>
        <end position="227"/>
    </location>
</feature>
<evidence type="ECO:0000256" key="3">
    <source>
        <dbReference type="SAM" id="MobiDB-lite"/>
    </source>
</evidence>
<comment type="caution">
    <text evidence="4">The sequence shown here is derived from an EMBL/GenBank/DDBJ whole genome shotgun (WGS) entry which is preliminary data.</text>
</comment>
<feature type="compositionally biased region" description="Gly residues" evidence="3">
    <location>
        <begin position="48"/>
        <end position="57"/>
    </location>
</feature>
<feature type="region of interest" description="Disordered" evidence="3">
    <location>
        <begin position="36"/>
        <end position="96"/>
    </location>
</feature>
<comment type="subcellular location">
    <subcellularLocation>
        <location evidence="1">Secreted</location>
        <location evidence="1">Extracellular space</location>
        <location evidence="1">Extracellular matrix</location>
    </subcellularLocation>
</comment>
<evidence type="ECO:0000256" key="2">
    <source>
        <dbReference type="ARBA" id="ARBA00022530"/>
    </source>
</evidence>
<proteinExistence type="predicted"/>
<dbReference type="PANTHER" id="PTHR24023:SF1082">
    <property type="entry name" value="COLLAGEN TRIPLE HELIX REPEAT"/>
    <property type="match status" value="1"/>
</dbReference>
<keyword evidence="2" id="KW-0964">Secreted</keyword>
<sequence length="383" mass="40238">MWVSQGLLALRAIEGLQVNQVIQVSMDQRVKKGLTGVPGFSGSNGIPGHPGQGGPRGKPGADGCNGTNGEPGLDGIPGRNGRPGFSGQPGRKGEKGDTLELHVYMERFRGDFGAPGSNGILGPPGDPGPRGQKGTMVNVLKGVKGDQGDIGPAGPPGNATYPQIRGLLGYRGQKGLKGERGDRADNKGETGVMGFSGARGPPGAEGSPGIKGDLGETGPTGQGGIKGSRGEPGELISSGTSWPWSSVGKLMNRNNRAGFSKEEMKYEIYPFNQLALKVLQESRVLRAKGAQLETKGSQDPQDSQPQLHNIKFGISWGHLVSRVRKERRAQEENQDFLLCLQDLKAAQGAQATRDPQDPKEHGKTGTRVLLVPEEDLAGPALKD</sequence>
<dbReference type="AlphaFoldDB" id="A0A5C6PPV0"/>